<gene>
    <name evidence="1" type="ORF">NQ317_019054</name>
</gene>
<comment type="caution">
    <text evidence="1">The sequence shown here is derived from an EMBL/GenBank/DDBJ whole genome shotgun (WGS) entry which is preliminary data.</text>
</comment>
<sequence length="77" mass="8439">MQLEMVLKKVFEALQEKNMNKHLFYETDSIISVLCRGVTDGDRSTSGVTTSQLELQGVKIVGIRLAISGLLIPTVSS</sequence>
<keyword evidence="2" id="KW-1185">Reference proteome</keyword>
<proteinExistence type="predicted"/>
<evidence type="ECO:0000313" key="1">
    <source>
        <dbReference type="EMBL" id="KAJ8982653.1"/>
    </source>
</evidence>
<name>A0ABQ9JWE6_9CUCU</name>
<accession>A0ABQ9JWE6</accession>
<organism evidence="1 2">
    <name type="scientific">Molorchus minor</name>
    <dbReference type="NCBI Taxonomy" id="1323400"/>
    <lineage>
        <taxon>Eukaryota</taxon>
        <taxon>Metazoa</taxon>
        <taxon>Ecdysozoa</taxon>
        <taxon>Arthropoda</taxon>
        <taxon>Hexapoda</taxon>
        <taxon>Insecta</taxon>
        <taxon>Pterygota</taxon>
        <taxon>Neoptera</taxon>
        <taxon>Endopterygota</taxon>
        <taxon>Coleoptera</taxon>
        <taxon>Polyphaga</taxon>
        <taxon>Cucujiformia</taxon>
        <taxon>Chrysomeloidea</taxon>
        <taxon>Cerambycidae</taxon>
        <taxon>Lamiinae</taxon>
        <taxon>Monochamini</taxon>
        <taxon>Molorchus</taxon>
    </lineage>
</organism>
<reference evidence="1" key="1">
    <citation type="journal article" date="2023" name="Insect Mol. Biol.">
        <title>Genome sequencing provides insights into the evolution of gene families encoding plant cell wall-degrading enzymes in longhorned beetles.</title>
        <authorList>
            <person name="Shin N.R."/>
            <person name="Okamura Y."/>
            <person name="Kirsch R."/>
            <person name="Pauchet Y."/>
        </authorList>
    </citation>
    <scope>NUCLEOTIDE SEQUENCE</scope>
    <source>
        <strain evidence="1">MMC_N1</strain>
    </source>
</reference>
<evidence type="ECO:0000313" key="2">
    <source>
        <dbReference type="Proteomes" id="UP001162164"/>
    </source>
</evidence>
<dbReference type="Proteomes" id="UP001162164">
    <property type="component" value="Unassembled WGS sequence"/>
</dbReference>
<dbReference type="EMBL" id="JAPWTJ010000114">
    <property type="protein sequence ID" value="KAJ8982653.1"/>
    <property type="molecule type" value="Genomic_DNA"/>
</dbReference>
<protein>
    <submittedName>
        <fullName evidence="1">Uncharacterized protein</fullName>
    </submittedName>
</protein>